<protein>
    <submittedName>
        <fullName evidence="1 2">Uncharacterized protein</fullName>
    </submittedName>
</protein>
<evidence type="ECO:0000313" key="2">
    <source>
        <dbReference type="EnsemblPlants" id="KRH33532"/>
    </source>
</evidence>
<reference evidence="2" key="2">
    <citation type="submission" date="2018-02" db="UniProtKB">
        <authorList>
            <consortium name="EnsemblPlants"/>
        </authorList>
    </citation>
    <scope>IDENTIFICATION</scope>
    <source>
        <strain evidence="2">Williams 82</strain>
    </source>
</reference>
<dbReference type="PaxDb" id="3847-GLYMA10G26183.1"/>
<accession>K7LJ40</accession>
<dbReference type="EMBL" id="CM000843">
    <property type="protein sequence ID" value="KRH33532.1"/>
    <property type="molecule type" value="Genomic_DNA"/>
</dbReference>
<dbReference type="Proteomes" id="UP000008827">
    <property type="component" value="Chromosome 10"/>
</dbReference>
<name>K7LJ40_SOYBN</name>
<gene>
    <name evidence="1" type="ORF">GLYMA_10G129500</name>
</gene>
<dbReference type="HOGENOM" id="CLU_2692668_0_0_1"/>
<sequence>MVVVGYHGYSLLISPHHCIDLLPRGNHSLLISPHHCIDLLPRGNLKIDQCPYSTLCSSSSRMCLPHLQLVCLLE</sequence>
<evidence type="ECO:0000313" key="1">
    <source>
        <dbReference type="EMBL" id="KRH33532.1"/>
    </source>
</evidence>
<dbReference type="AlphaFoldDB" id="K7LJ40"/>
<reference evidence="1 2" key="1">
    <citation type="journal article" date="2010" name="Nature">
        <title>Genome sequence of the palaeopolyploid soybean.</title>
        <authorList>
            <person name="Schmutz J."/>
            <person name="Cannon S.B."/>
            <person name="Schlueter J."/>
            <person name="Ma J."/>
            <person name="Mitros T."/>
            <person name="Nelson W."/>
            <person name="Hyten D.L."/>
            <person name="Song Q."/>
            <person name="Thelen J.J."/>
            <person name="Cheng J."/>
            <person name="Xu D."/>
            <person name="Hellsten U."/>
            <person name="May G.D."/>
            <person name="Yu Y."/>
            <person name="Sakurai T."/>
            <person name="Umezawa T."/>
            <person name="Bhattacharyya M.K."/>
            <person name="Sandhu D."/>
            <person name="Valliyodan B."/>
            <person name="Lindquist E."/>
            <person name="Peto M."/>
            <person name="Grant D."/>
            <person name="Shu S."/>
            <person name="Goodstein D."/>
            <person name="Barry K."/>
            <person name="Futrell-Griggs M."/>
            <person name="Abernathy B."/>
            <person name="Du J."/>
            <person name="Tian Z."/>
            <person name="Zhu L."/>
            <person name="Gill N."/>
            <person name="Joshi T."/>
            <person name="Libault M."/>
            <person name="Sethuraman A."/>
            <person name="Zhang X.-C."/>
            <person name="Shinozaki K."/>
            <person name="Nguyen H.T."/>
            <person name="Wing R.A."/>
            <person name="Cregan P."/>
            <person name="Specht J."/>
            <person name="Grimwood J."/>
            <person name="Rokhsar D."/>
            <person name="Stacey G."/>
            <person name="Shoemaker R.C."/>
            <person name="Jackson S.A."/>
        </authorList>
    </citation>
    <scope>NUCLEOTIDE SEQUENCE [LARGE SCALE GENOMIC DNA]</scope>
    <source>
        <strain evidence="2">cv. Williams 82</strain>
        <tissue evidence="1">Callus</tissue>
    </source>
</reference>
<proteinExistence type="predicted"/>
<evidence type="ECO:0000313" key="3">
    <source>
        <dbReference type="Proteomes" id="UP000008827"/>
    </source>
</evidence>
<dbReference type="Gramene" id="KRH33532">
    <property type="protein sequence ID" value="KRH33532"/>
    <property type="gene ID" value="GLYMA_10G129500"/>
</dbReference>
<keyword evidence="3" id="KW-1185">Reference proteome</keyword>
<dbReference type="InParanoid" id="K7LJ40"/>
<reference evidence="1" key="3">
    <citation type="submission" date="2018-07" db="EMBL/GenBank/DDBJ databases">
        <title>WGS assembly of Glycine max.</title>
        <authorList>
            <person name="Schmutz J."/>
            <person name="Cannon S."/>
            <person name="Schlueter J."/>
            <person name="Ma J."/>
            <person name="Mitros T."/>
            <person name="Nelson W."/>
            <person name="Hyten D."/>
            <person name="Song Q."/>
            <person name="Thelen J."/>
            <person name="Cheng J."/>
            <person name="Xu D."/>
            <person name="Hellsten U."/>
            <person name="May G."/>
            <person name="Yu Y."/>
            <person name="Sakurai T."/>
            <person name="Umezawa T."/>
            <person name="Bhattacharyya M."/>
            <person name="Sandhu D."/>
            <person name="Valliyodan B."/>
            <person name="Lindquist E."/>
            <person name="Peto M."/>
            <person name="Grant D."/>
            <person name="Shu S."/>
            <person name="Goodstein D."/>
            <person name="Barry K."/>
            <person name="Futrell-Griggs M."/>
            <person name="Abernathy B."/>
            <person name="Du J."/>
            <person name="Tian Z."/>
            <person name="Zhu L."/>
            <person name="Gill N."/>
            <person name="Joshi T."/>
            <person name="Libault M."/>
            <person name="Sethuraman A."/>
            <person name="Zhang X."/>
            <person name="Shinozaki K."/>
            <person name="Nguyen H."/>
            <person name="Wing R."/>
            <person name="Cregan P."/>
            <person name="Specht J."/>
            <person name="Grimwood J."/>
            <person name="Rokhsar D."/>
            <person name="Stacey G."/>
            <person name="Shoemaker R."/>
            <person name="Jackson S."/>
        </authorList>
    </citation>
    <scope>NUCLEOTIDE SEQUENCE</scope>
    <source>
        <tissue evidence="1">Callus</tissue>
    </source>
</reference>
<dbReference type="EnsemblPlants" id="KRH33532">
    <property type="protein sequence ID" value="KRH33532"/>
    <property type="gene ID" value="GLYMA_10G129500"/>
</dbReference>
<organism evidence="2">
    <name type="scientific">Glycine max</name>
    <name type="common">Soybean</name>
    <name type="synonym">Glycine hispida</name>
    <dbReference type="NCBI Taxonomy" id="3847"/>
    <lineage>
        <taxon>Eukaryota</taxon>
        <taxon>Viridiplantae</taxon>
        <taxon>Streptophyta</taxon>
        <taxon>Embryophyta</taxon>
        <taxon>Tracheophyta</taxon>
        <taxon>Spermatophyta</taxon>
        <taxon>Magnoliopsida</taxon>
        <taxon>eudicotyledons</taxon>
        <taxon>Gunneridae</taxon>
        <taxon>Pentapetalae</taxon>
        <taxon>rosids</taxon>
        <taxon>fabids</taxon>
        <taxon>Fabales</taxon>
        <taxon>Fabaceae</taxon>
        <taxon>Papilionoideae</taxon>
        <taxon>50 kb inversion clade</taxon>
        <taxon>NPAAA clade</taxon>
        <taxon>indigoferoid/millettioid clade</taxon>
        <taxon>Phaseoleae</taxon>
        <taxon>Glycine</taxon>
        <taxon>Glycine subgen. Soja</taxon>
    </lineage>
</organism>